<dbReference type="SUPFAM" id="SSF56935">
    <property type="entry name" value="Porins"/>
    <property type="match status" value="1"/>
</dbReference>
<dbReference type="Gene3D" id="2.40.170.20">
    <property type="entry name" value="TonB-dependent receptor, beta-barrel domain"/>
    <property type="match status" value="1"/>
</dbReference>
<dbReference type="RefSeq" id="WP_378391610.1">
    <property type="nucleotide sequence ID" value="NZ_JBHLWM010000008.1"/>
</dbReference>
<dbReference type="Pfam" id="PF07715">
    <property type="entry name" value="Plug"/>
    <property type="match status" value="1"/>
</dbReference>
<evidence type="ECO:0000259" key="16">
    <source>
        <dbReference type="Pfam" id="PF00593"/>
    </source>
</evidence>
<dbReference type="NCBIfam" id="TIGR01783">
    <property type="entry name" value="TonB-siderophor"/>
    <property type="match status" value="1"/>
</dbReference>
<evidence type="ECO:0000256" key="13">
    <source>
        <dbReference type="ARBA" id="ARBA00023237"/>
    </source>
</evidence>
<evidence type="ECO:0000256" key="3">
    <source>
        <dbReference type="ARBA" id="ARBA00022448"/>
    </source>
</evidence>
<comment type="similarity">
    <text evidence="2 14 15">Belongs to the TonB-dependent receptor family.</text>
</comment>
<dbReference type="InterPro" id="IPR000531">
    <property type="entry name" value="Beta-barrel_TonB"/>
</dbReference>
<dbReference type="Proteomes" id="UP001589775">
    <property type="component" value="Unassembled WGS sequence"/>
</dbReference>
<dbReference type="InterPro" id="IPR012910">
    <property type="entry name" value="Plug_dom"/>
</dbReference>
<dbReference type="InterPro" id="IPR010105">
    <property type="entry name" value="TonB_sidphr_rcpt"/>
</dbReference>
<evidence type="ECO:0000256" key="2">
    <source>
        <dbReference type="ARBA" id="ARBA00009810"/>
    </source>
</evidence>
<comment type="subcellular location">
    <subcellularLocation>
        <location evidence="1 14">Cell outer membrane</location>
        <topology evidence="1 14">Multi-pass membrane protein</topology>
    </subcellularLocation>
</comment>
<evidence type="ECO:0000256" key="10">
    <source>
        <dbReference type="ARBA" id="ARBA00023077"/>
    </source>
</evidence>
<keyword evidence="7" id="KW-0732">Signal</keyword>
<dbReference type="CDD" id="cd01347">
    <property type="entry name" value="ligand_gated_channel"/>
    <property type="match status" value="1"/>
</dbReference>
<keyword evidence="4 14" id="KW-1134">Transmembrane beta strand</keyword>
<feature type="domain" description="TonB-dependent receptor-like beta-barrel" evidence="16">
    <location>
        <begin position="236"/>
        <end position="652"/>
    </location>
</feature>
<keyword evidence="9" id="KW-0406">Ion transport</keyword>
<dbReference type="PANTHER" id="PTHR32552">
    <property type="entry name" value="FERRICHROME IRON RECEPTOR-RELATED"/>
    <property type="match status" value="1"/>
</dbReference>
<dbReference type="InterPro" id="IPR037066">
    <property type="entry name" value="Plug_dom_sf"/>
</dbReference>
<evidence type="ECO:0000259" key="17">
    <source>
        <dbReference type="Pfam" id="PF07715"/>
    </source>
</evidence>
<dbReference type="InterPro" id="IPR039426">
    <property type="entry name" value="TonB-dep_rcpt-like"/>
</dbReference>
<dbReference type="Pfam" id="PF00593">
    <property type="entry name" value="TonB_dep_Rec_b-barrel"/>
    <property type="match status" value="1"/>
</dbReference>
<keyword evidence="19" id="KW-1185">Reference proteome</keyword>
<dbReference type="PROSITE" id="PS52016">
    <property type="entry name" value="TONB_DEPENDENT_REC_3"/>
    <property type="match status" value="1"/>
</dbReference>
<reference evidence="18 19" key="1">
    <citation type="submission" date="2024-09" db="EMBL/GenBank/DDBJ databases">
        <authorList>
            <person name="Sun Q."/>
            <person name="Mori K."/>
        </authorList>
    </citation>
    <scope>NUCLEOTIDE SEQUENCE [LARGE SCALE GENOMIC DNA]</scope>
    <source>
        <strain evidence="18 19">KCTC 23279</strain>
    </source>
</reference>
<gene>
    <name evidence="18" type="ORF">ACFFJ6_21365</name>
</gene>
<keyword evidence="3 14" id="KW-0813">Transport</keyword>
<evidence type="ECO:0000256" key="8">
    <source>
        <dbReference type="ARBA" id="ARBA00023004"/>
    </source>
</evidence>
<evidence type="ECO:0000256" key="6">
    <source>
        <dbReference type="ARBA" id="ARBA00022692"/>
    </source>
</evidence>
<dbReference type="InterPro" id="IPR036942">
    <property type="entry name" value="Beta-barrel_TonB_sf"/>
</dbReference>
<accession>A0ABV6EY59</accession>
<evidence type="ECO:0000256" key="14">
    <source>
        <dbReference type="PROSITE-ProRule" id="PRU01360"/>
    </source>
</evidence>
<proteinExistence type="inferred from homology"/>
<evidence type="ECO:0000256" key="7">
    <source>
        <dbReference type="ARBA" id="ARBA00022729"/>
    </source>
</evidence>
<keyword evidence="12 18" id="KW-0675">Receptor</keyword>
<evidence type="ECO:0000313" key="19">
    <source>
        <dbReference type="Proteomes" id="UP001589775"/>
    </source>
</evidence>
<dbReference type="Gene3D" id="2.170.130.10">
    <property type="entry name" value="TonB-dependent receptor, plug domain"/>
    <property type="match status" value="1"/>
</dbReference>
<keyword evidence="10 15" id="KW-0798">TonB box</keyword>
<evidence type="ECO:0000256" key="9">
    <source>
        <dbReference type="ARBA" id="ARBA00023065"/>
    </source>
</evidence>
<evidence type="ECO:0000313" key="18">
    <source>
        <dbReference type="EMBL" id="MFC0243052.1"/>
    </source>
</evidence>
<sequence length="681" mass="74261">MAPTPTLSVSERIYAGSHSYVAGTSSSASKTDTPLIDTPRSVSVIDRKELDDRGVTSIPEAVRYSAGVTTGAYGYDPRFDQIYIRGFATTTLGDFRDGLKQYPAGFSTFRTEPYQLDSVEIIKGPAAVLYGQSVPGGLVDRRSKLPVENQVNEIAVQAGTFDRFQTAFDIGGAANPDKSLLYRLVGVARTGNTNFDVADQRLLLAPSITWRPTVDTKITAYALGQKDESDASVAALNRNGKLLTVNGQYLRSSDPSYDYLRLTQAQLGYKIEHRFDEVFTFRQHTRFGSLHTESRYLSGSFANATTPIYNRAAYAVGDDQTSWQTDNALQADFVTGPVTHKVLTGVNYDHNVWDFKLGYSSALAAYALDITNPTYGIGGTTPAYSSGSRATQQQVGVYVQDQMQMGGWHLSLAGRHDWADQTRINTYTNAVTGQRNDAAFSYSAGLLYHFDNGVAPYVSYATSFQPSTSMAIDGSVLAPSEGEQFEGGVKYQPRPDVLLTASVYDLREKNAAKLAGYVNGVAYYASVGEIHVQGVELEARARLTPELETVTAYTFADAEITKTTVASELNKVPAVTPRHTASTWLNYTFLNGPLDGFGVGAGVRYIDSTWTSNANTDRNAGYTLVDLAMRYDLAKLGRQFAGFQASVNANNVADEQIAVCNAGYCYLSQGRTVIGTLRYRW</sequence>
<evidence type="ECO:0000256" key="5">
    <source>
        <dbReference type="ARBA" id="ARBA00022496"/>
    </source>
</evidence>
<dbReference type="PANTHER" id="PTHR32552:SF68">
    <property type="entry name" value="FERRICHROME OUTER MEMBRANE TRANSPORTER_PHAGE RECEPTOR"/>
    <property type="match status" value="1"/>
</dbReference>
<keyword evidence="11 14" id="KW-0472">Membrane</keyword>
<organism evidence="18 19">
    <name type="scientific">Rhodopseudomonas telluris</name>
    <dbReference type="NCBI Taxonomy" id="644215"/>
    <lineage>
        <taxon>Bacteria</taxon>
        <taxon>Pseudomonadati</taxon>
        <taxon>Pseudomonadota</taxon>
        <taxon>Alphaproteobacteria</taxon>
        <taxon>Hyphomicrobiales</taxon>
        <taxon>Nitrobacteraceae</taxon>
        <taxon>Rhodopseudomonas</taxon>
    </lineage>
</organism>
<protein>
    <submittedName>
        <fullName evidence="18">TonB-dependent siderophore receptor</fullName>
    </submittedName>
</protein>
<name>A0ABV6EY59_9BRAD</name>
<feature type="domain" description="TonB-dependent receptor plug" evidence="17">
    <location>
        <begin position="35"/>
        <end position="137"/>
    </location>
</feature>
<evidence type="ECO:0000256" key="11">
    <source>
        <dbReference type="ARBA" id="ARBA00023136"/>
    </source>
</evidence>
<dbReference type="EMBL" id="JBHLWM010000008">
    <property type="protein sequence ID" value="MFC0243052.1"/>
    <property type="molecule type" value="Genomic_DNA"/>
</dbReference>
<evidence type="ECO:0000256" key="15">
    <source>
        <dbReference type="RuleBase" id="RU003357"/>
    </source>
</evidence>
<keyword evidence="5" id="KW-0410">Iron transport</keyword>
<evidence type="ECO:0000256" key="1">
    <source>
        <dbReference type="ARBA" id="ARBA00004571"/>
    </source>
</evidence>
<comment type="caution">
    <text evidence="18">The sequence shown here is derived from an EMBL/GenBank/DDBJ whole genome shotgun (WGS) entry which is preliminary data.</text>
</comment>
<evidence type="ECO:0000256" key="12">
    <source>
        <dbReference type="ARBA" id="ARBA00023170"/>
    </source>
</evidence>
<keyword evidence="6 14" id="KW-0812">Transmembrane</keyword>
<evidence type="ECO:0000256" key="4">
    <source>
        <dbReference type="ARBA" id="ARBA00022452"/>
    </source>
</evidence>
<keyword evidence="8" id="KW-0408">Iron</keyword>
<keyword evidence="13 14" id="KW-0998">Cell outer membrane</keyword>